<dbReference type="GO" id="GO:0030148">
    <property type="term" value="P:sphingolipid biosynthetic process"/>
    <property type="evidence" value="ECO:0007669"/>
    <property type="project" value="InterPro"/>
</dbReference>
<dbReference type="EC" id="1.1.1.102" evidence="10"/>
<proteinExistence type="inferred from homology"/>
<keyword evidence="12" id="KW-1133">Transmembrane helix</keyword>
<dbReference type="FunFam" id="3.40.50.720:FF:000468">
    <property type="entry name" value="Short-chain dehydrogenase, putative"/>
    <property type="match status" value="1"/>
</dbReference>
<dbReference type="InterPro" id="IPR036291">
    <property type="entry name" value="NAD(P)-bd_dom_sf"/>
</dbReference>
<dbReference type="PANTHER" id="PTHR43550:SF3">
    <property type="entry name" value="3-KETODIHYDROSPHINGOSINE REDUCTASE"/>
    <property type="match status" value="1"/>
</dbReference>
<keyword evidence="12" id="KW-0472">Membrane</keyword>
<evidence type="ECO:0000256" key="4">
    <source>
        <dbReference type="ARBA" id="ARBA00022741"/>
    </source>
</evidence>
<reference evidence="14" key="1">
    <citation type="submission" date="2017-02" db="UniProtKB">
        <authorList>
            <consortium name="WormBaseParasite"/>
        </authorList>
    </citation>
    <scope>IDENTIFICATION</scope>
</reference>
<feature type="transmembrane region" description="Helical" evidence="12">
    <location>
        <begin position="301"/>
        <end position="325"/>
    </location>
</feature>
<keyword evidence="7" id="KW-0746">Sphingolipid metabolism</keyword>
<keyword evidence="6" id="KW-0521">NADP</keyword>
<evidence type="ECO:0000256" key="11">
    <source>
        <dbReference type="RuleBase" id="RU000363"/>
    </source>
</evidence>
<protein>
    <recommendedName>
        <fullName evidence="10">3-dehydrosphinganine reductase</fullName>
        <ecNumber evidence="10">1.1.1.102</ecNumber>
    </recommendedName>
</protein>
<evidence type="ECO:0000256" key="10">
    <source>
        <dbReference type="ARBA" id="ARBA00026112"/>
    </source>
</evidence>
<name>A0A0M3HSQ7_ASCLU</name>
<dbReference type="PANTHER" id="PTHR43550">
    <property type="entry name" value="3-KETODIHYDROSPHINGOSINE REDUCTASE"/>
    <property type="match status" value="1"/>
</dbReference>
<evidence type="ECO:0000256" key="6">
    <source>
        <dbReference type="ARBA" id="ARBA00022857"/>
    </source>
</evidence>
<feature type="transmembrane region" description="Helical" evidence="12">
    <location>
        <begin position="182"/>
        <end position="200"/>
    </location>
</feature>
<evidence type="ECO:0000256" key="8">
    <source>
        <dbReference type="ARBA" id="ARBA00023002"/>
    </source>
</evidence>
<dbReference type="InterPro" id="IPR002347">
    <property type="entry name" value="SDR_fam"/>
</dbReference>
<comment type="similarity">
    <text evidence="11">Belongs to the short-chain dehydrogenases/reductases (SDR) family.</text>
</comment>
<keyword evidence="4" id="KW-0547">Nucleotide-binding</keyword>
<comment type="pathway">
    <text evidence="2">Lipid metabolism; sphingolipid metabolism.</text>
</comment>
<accession>A0A0M3HSQ7</accession>
<organism evidence="13 14">
    <name type="scientific">Ascaris lumbricoides</name>
    <name type="common">Giant roundworm</name>
    <dbReference type="NCBI Taxonomy" id="6252"/>
    <lineage>
        <taxon>Eukaryota</taxon>
        <taxon>Metazoa</taxon>
        <taxon>Ecdysozoa</taxon>
        <taxon>Nematoda</taxon>
        <taxon>Chromadorea</taxon>
        <taxon>Rhabditida</taxon>
        <taxon>Spirurina</taxon>
        <taxon>Ascaridomorpha</taxon>
        <taxon>Ascaridoidea</taxon>
        <taxon>Ascarididae</taxon>
        <taxon>Ascaris</taxon>
    </lineage>
</organism>
<comment type="subcellular location">
    <subcellularLocation>
        <location evidence="1">Endoplasmic reticulum</location>
    </subcellularLocation>
</comment>
<dbReference type="Gene3D" id="3.40.50.720">
    <property type="entry name" value="NAD(P)-binding Rossmann-like Domain"/>
    <property type="match status" value="1"/>
</dbReference>
<dbReference type="InterPro" id="IPR020904">
    <property type="entry name" value="Sc_DH/Rdtase_CS"/>
</dbReference>
<dbReference type="AlphaFoldDB" id="A0A0M3HSQ7"/>
<comment type="pathway">
    <text evidence="3">Sphingolipid metabolism.</text>
</comment>
<dbReference type="Pfam" id="PF00106">
    <property type="entry name" value="adh_short"/>
    <property type="match status" value="1"/>
</dbReference>
<dbReference type="GO" id="GO:0047560">
    <property type="term" value="F:3-dehydrosphinganine reductase activity"/>
    <property type="evidence" value="ECO:0007669"/>
    <property type="project" value="UniProtKB-EC"/>
</dbReference>
<dbReference type="WBParaSite" id="ALUE_0000554301-mRNA-1">
    <property type="protein sequence ID" value="ALUE_0000554301-mRNA-1"/>
    <property type="gene ID" value="ALUE_0000554301"/>
</dbReference>
<evidence type="ECO:0000313" key="14">
    <source>
        <dbReference type="WBParaSite" id="ALUE_0000554301-mRNA-1"/>
    </source>
</evidence>
<dbReference type="GO" id="GO:0005789">
    <property type="term" value="C:endoplasmic reticulum membrane"/>
    <property type="evidence" value="ECO:0007669"/>
    <property type="project" value="TreeGrafter"/>
</dbReference>
<dbReference type="GO" id="GO:0006666">
    <property type="term" value="P:3-keto-sphinganine metabolic process"/>
    <property type="evidence" value="ECO:0007669"/>
    <property type="project" value="InterPro"/>
</dbReference>
<evidence type="ECO:0000256" key="2">
    <source>
        <dbReference type="ARBA" id="ARBA00004760"/>
    </source>
</evidence>
<sequence>MSFTISDLLTVFGIFGLTATLIFAVLLLAIYRILPSRNPLHFKGKHAFITGGSKGIGKQLALGLVRRGCSVSIAARDKDLLISTCAELNTFAKSAGTEAIARWYQLDVTESFEKVESVILNAEKEGGPIDILINNAGTCVQGAFDELPSQAFGDQLLLNCLSAVKTTRAVVNRMKRERRGHLGFVCSAAGQFAMFGYSAYSMSKFALRGFAESLRMELLPYNVDVSILFPPNTSTDGYQVELQTMPEEVKEIGGAAGLFTPQHVAECYLNDIAAGNIATSIGLESHMLTALASCTSMENKFVAVLFQVLFLGVFRCAILFYICYFNRIVNKCRIKRELANRSCAKCES</sequence>
<keyword evidence="13" id="KW-1185">Reference proteome</keyword>
<keyword evidence="8" id="KW-0560">Oxidoreductase</keyword>
<evidence type="ECO:0000256" key="1">
    <source>
        <dbReference type="ARBA" id="ARBA00004240"/>
    </source>
</evidence>
<dbReference type="SUPFAM" id="SSF51735">
    <property type="entry name" value="NAD(P)-binding Rossmann-fold domains"/>
    <property type="match status" value="1"/>
</dbReference>
<dbReference type="PRINTS" id="PR00080">
    <property type="entry name" value="SDRFAMILY"/>
</dbReference>
<evidence type="ECO:0000256" key="3">
    <source>
        <dbReference type="ARBA" id="ARBA00004991"/>
    </source>
</evidence>
<dbReference type="InterPro" id="IPR045022">
    <property type="entry name" value="KDSR-like"/>
</dbReference>
<evidence type="ECO:0000256" key="12">
    <source>
        <dbReference type="SAM" id="Phobius"/>
    </source>
</evidence>
<evidence type="ECO:0000256" key="7">
    <source>
        <dbReference type="ARBA" id="ARBA00022919"/>
    </source>
</evidence>
<keyword evidence="12" id="KW-0812">Transmembrane</keyword>
<dbReference type="CDD" id="cd08939">
    <property type="entry name" value="KDSR-like_SDR_c"/>
    <property type="match status" value="1"/>
</dbReference>
<feature type="transmembrane region" description="Helical" evidence="12">
    <location>
        <begin position="12"/>
        <end position="34"/>
    </location>
</feature>
<evidence type="ECO:0000313" key="13">
    <source>
        <dbReference type="Proteomes" id="UP000036681"/>
    </source>
</evidence>
<evidence type="ECO:0000256" key="5">
    <source>
        <dbReference type="ARBA" id="ARBA00022824"/>
    </source>
</evidence>
<dbReference type="PROSITE" id="PS00061">
    <property type="entry name" value="ADH_SHORT"/>
    <property type="match status" value="1"/>
</dbReference>
<dbReference type="Proteomes" id="UP000036681">
    <property type="component" value="Unplaced"/>
</dbReference>
<dbReference type="PRINTS" id="PR00081">
    <property type="entry name" value="GDHRDH"/>
</dbReference>
<keyword evidence="9" id="KW-0443">Lipid metabolism</keyword>
<keyword evidence="5" id="KW-0256">Endoplasmic reticulum</keyword>
<evidence type="ECO:0000256" key="9">
    <source>
        <dbReference type="ARBA" id="ARBA00023098"/>
    </source>
</evidence>
<dbReference type="GO" id="GO:0000166">
    <property type="term" value="F:nucleotide binding"/>
    <property type="evidence" value="ECO:0007669"/>
    <property type="project" value="UniProtKB-KW"/>
</dbReference>